<reference evidence="1 2" key="2">
    <citation type="journal article" date="2009" name="Proc. Natl. Acad. Sci. U.S.A.">
        <title>On the chimeric nature, thermophilic origin, and phylogenetic placement of the Thermotogales.</title>
        <authorList>
            <person name="Zhaxybayeva O."/>
            <person name="Swithers K.S."/>
            <person name="Lapierre P."/>
            <person name="Fournier G.P."/>
            <person name="Bickhart D.M."/>
            <person name="DeBoy R.T."/>
            <person name="Nelson K.E."/>
            <person name="Nesbo C.L."/>
            <person name="Doolittle W.F."/>
            <person name="Gogarten J.P."/>
            <person name="Noll K.M."/>
        </authorList>
    </citation>
    <scope>NUCLEOTIDE SEQUENCE [LARGE SCALE GENOMIC DNA]</scope>
    <source>
        <strain evidence="2">ATCC BAA-301 / DSM 14385 / NBRC 107922 / TMO</strain>
    </source>
</reference>
<dbReference type="AlphaFoldDB" id="A8F529"/>
<dbReference type="RefSeq" id="WP_012002744.1">
    <property type="nucleotide sequence ID" value="NC_009828.1"/>
</dbReference>
<evidence type="ECO:0008006" key="3">
    <source>
        <dbReference type="Google" id="ProtNLM"/>
    </source>
</evidence>
<dbReference type="STRING" id="416591.Tlet_0697"/>
<proteinExistence type="predicted"/>
<dbReference type="OrthoDB" id="39395at2"/>
<organism evidence="1 2">
    <name type="scientific">Pseudothermotoga lettingae (strain ATCC BAA-301 / DSM 14385 / NBRC 107922 / TMO)</name>
    <name type="common">Thermotoga lettingae</name>
    <dbReference type="NCBI Taxonomy" id="416591"/>
    <lineage>
        <taxon>Bacteria</taxon>
        <taxon>Thermotogati</taxon>
        <taxon>Thermotogota</taxon>
        <taxon>Thermotogae</taxon>
        <taxon>Thermotogales</taxon>
        <taxon>Thermotogaceae</taxon>
        <taxon>Pseudothermotoga</taxon>
    </lineage>
</organism>
<evidence type="ECO:0000313" key="1">
    <source>
        <dbReference type="EMBL" id="ABV33263.1"/>
    </source>
</evidence>
<name>A8F529_PSELT</name>
<dbReference type="Proteomes" id="UP000002016">
    <property type="component" value="Chromosome"/>
</dbReference>
<dbReference type="HOGENOM" id="CLU_590428_0_0_0"/>
<dbReference type="eggNOG" id="ENOG50328DD">
    <property type="taxonomic scope" value="Bacteria"/>
</dbReference>
<dbReference type="EMBL" id="CP000812">
    <property type="protein sequence ID" value="ABV33263.1"/>
    <property type="molecule type" value="Genomic_DNA"/>
</dbReference>
<evidence type="ECO:0000313" key="2">
    <source>
        <dbReference type="Proteomes" id="UP000002016"/>
    </source>
</evidence>
<keyword evidence="2" id="KW-1185">Reference proteome</keyword>
<protein>
    <recommendedName>
        <fullName evidence="3">DUF3352 domain-containing protein</fullName>
    </recommendedName>
</protein>
<gene>
    <name evidence="1" type="ordered locus">Tlet_0697</name>
</gene>
<sequence length="464" mass="53352">MRTVILLLILFSLPIFIMGELIDFVPADYDFFLLFKEGSLYYPMIKSIPFFNFLLGEEGLGLEYVAKSLLENVSYNTRVSQDLLYEVLGRDVLFAARGMIFEIQSLFSLDLNYYVEALRNIGTNSILVFETDKPEQFIKFIAGITNLKLSYNEQTWILQDTDVAIFSRYHRGYLVFSGSKIALEKAIDTYDRPESQMRNHPAVQRLLNQPTWICGFFKGNSFGIDFPGINSNSYDTDYFTVLGLPNGESLQIIVRQYLNESDDLDKYLSNSSNMRNMPLIGDLAFSATASGPSDIAHEISLWFQGVEEEIKKIYDVVSYILNLSEGRVYLTSDLSGEQIRFAAIFDLTEKFDNSILVKYGARNFGEEYRLPILNGFVSFFEQGRNLIMTNMSKDEYDRISSRKRLRDDAAYQYLSKELPEKDIMRIYVDLGKIVESLLGMKARGRVMICEYLENGILIYKVEVM</sequence>
<reference evidence="1 2" key="1">
    <citation type="submission" date="2007-08" db="EMBL/GenBank/DDBJ databases">
        <title>Complete sequence of Thermotoga lettingae TMO.</title>
        <authorList>
            <consortium name="US DOE Joint Genome Institute"/>
            <person name="Copeland A."/>
            <person name="Lucas S."/>
            <person name="Lapidus A."/>
            <person name="Barry K."/>
            <person name="Glavina del Rio T."/>
            <person name="Dalin E."/>
            <person name="Tice H."/>
            <person name="Pitluck S."/>
            <person name="Foster B."/>
            <person name="Bruce D."/>
            <person name="Schmutz J."/>
            <person name="Larimer F."/>
            <person name="Land M."/>
            <person name="Hauser L."/>
            <person name="Kyrpides N."/>
            <person name="Mikhailova N."/>
            <person name="Nelson K."/>
            <person name="Gogarten J.P."/>
            <person name="Noll K."/>
            <person name="Richardson P."/>
        </authorList>
    </citation>
    <scope>NUCLEOTIDE SEQUENCE [LARGE SCALE GENOMIC DNA]</scope>
    <source>
        <strain evidence="2">ATCC BAA-301 / DSM 14385 / NBRC 107922 / TMO</strain>
    </source>
</reference>
<accession>A8F529</accession>
<dbReference type="KEGG" id="tle:Tlet_0697"/>